<dbReference type="GO" id="GO:0016747">
    <property type="term" value="F:acyltransferase activity, transferring groups other than amino-acyl groups"/>
    <property type="evidence" value="ECO:0007669"/>
    <property type="project" value="InterPro"/>
</dbReference>
<dbReference type="InterPro" id="IPR000182">
    <property type="entry name" value="GNAT_dom"/>
</dbReference>
<dbReference type="PROSITE" id="PS51186">
    <property type="entry name" value="GNAT"/>
    <property type="match status" value="1"/>
</dbReference>
<gene>
    <name evidence="2" type="ORF">EDB95_2368</name>
</gene>
<dbReference type="RefSeq" id="WP_133993778.1">
    <property type="nucleotide sequence ID" value="NZ_SODV01000001.1"/>
</dbReference>
<feature type="domain" description="N-acetyltransferase" evidence="1">
    <location>
        <begin position="16"/>
        <end position="196"/>
    </location>
</feature>
<sequence length="204" mass="23906">MTFPFDKDICLENNRSLLRPLQLTDAEGLLEAACSDPDLMRYSTAPIHSPRMLWDYLQTAMEEKAQKIRYPFLIVDKTSGKYAGCTSYASIVDADERLEIGWTWMGLPYHRTGLNRNNKFLMLRYAFEELGAERVELRTDERNMRSRTAILGIGATYEGTLRHYKIGYDGFRRNTVYFSILRHEWFGSVRERLELYQNRTARAH</sequence>
<evidence type="ECO:0000313" key="2">
    <source>
        <dbReference type="EMBL" id="TDX01335.1"/>
    </source>
</evidence>
<protein>
    <submittedName>
        <fullName evidence="2">RimJ/RimL family protein N-acetyltransferase</fullName>
    </submittedName>
</protein>
<dbReference type="Pfam" id="PF13302">
    <property type="entry name" value="Acetyltransf_3"/>
    <property type="match status" value="1"/>
</dbReference>
<dbReference type="PANTHER" id="PTHR43610">
    <property type="entry name" value="BLL6696 PROTEIN"/>
    <property type="match status" value="1"/>
</dbReference>
<dbReference type="PANTHER" id="PTHR43610:SF1">
    <property type="entry name" value="N-ACETYLTRANSFERASE DOMAIN-CONTAINING PROTEIN"/>
    <property type="match status" value="1"/>
</dbReference>
<dbReference type="SUPFAM" id="SSF55729">
    <property type="entry name" value="Acyl-CoA N-acyltransferases (Nat)"/>
    <property type="match status" value="1"/>
</dbReference>
<keyword evidence="3" id="KW-1185">Reference proteome</keyword>
<organism evidence="2 3">
    <name type="scientific">Dinghuibacter silviterrae</name>
    <dbReference type="NCBI Taxonomy" id="1539049"/>
    <lineage>
        <taxon>Bacteria</taxon>
        <taxon>Pseudomonadati</taxon>
        <taxon>Bacteroidota</taxon>
        <taxon>Chitinophagia</taxon>
        <taxon>Chitinophagales</taxon>
        <taxon>Chitinophagaceae</taxon>
        <taxon>Dinghuibacter</taxon>
    </lineage>
</organism>
<dbReference type="AlphaFoldDB" id="A0A4R8DV41"/>
<accession>A0A4R8DV41</accession>
<evidence type="ECO:0000259" key="1">
    <source>
        <dbReference type="PROSITE" id="PS51186"/>
    </source>
</evidence>
<evidence type="ECO:0000313" key="3">
    <source>
        <dbReference type="Proteomes" id="UP000294498"/>
    </source>
</evidence>
<dbReference type="OrthoDB" id="9795199at2"/>
<dbReference type="Proteomes" id="UP000294498">
    <property type="component" value="Unassembled WGS sequence"/>
</dbReference>
<dbReference type="InterPro" id="IPR016181">
    <property type="entry name" value="Acyl_CoA_acyltransferase"/>
</dbReference>
<keyword evidence="2" id="KW-0808">Transferase</keyword>
<comment type="caution">
    <text evidence="2">The sequence shown here is derived from an EMBL/GenBank/DDBJ whole genome shotgun (WGS) entry which is preliminary data.</text>
</comment>
<dbReference type="EMBL" id="SODV01000001">
    <property type="protein sequence ID" value="TDX01335.1"/>
    <property type="molecule type" value="Genomic_DNA"/>
</dbReference>
<dbReference type="Gene3D" id="3.40.630.30">
    <property type="match status" value="1"/>
</dbReference>
<name>A0A4R8DV41_9BACT</name>
<proteinExistence type="predicted"/>
<reference evidence="2 3" key="1">
    <citation type="submission" date="2019-03" db="EMBL/GenBank/DDBJ databases">
        <title>Genomic Encyclopedia of Type Strains, Phase IV (KMG-IV): sequencing the most valuable type-strain genomes for metagenomic binning, comparative biology and taxonomic classification.</title>
        <authorList>
            <person name="Goeker M."/>
        </authorList>
    </citation>
    <scope>NUCLEOTIDE SEQUENCE [LARGE SCALE GENOMIC DNA]</scope>
    <source>
        <strain evidence="2 3">DSM 100059</strain>
    </source>
</reference>